<protein>
    <recommendedName>
        <fullName evidence="1">GGDEF domain-containing protein</fullName>
    </recommendedName>
</protein>
<dbReference type="SUPFAM" id="SSF48452">
    <property type="entry name" value="TPR-like"/>
    <property type="match status" value="1"/>
</dbReference>
<organism evidence="2 3">
    <name type="scientific">Rugosimonospora acidiphila</name>
    <dbReference type="NCBI Taxonomy" id="556531"/>
    <lineage>
        <taxon>Bacteria</taxon>
        <taxon>Bacillati</taxon>
        <taxon>Actinomycetota</taxon>
        <taxon>Actinomycetes</taxon>
        <taxon>Micromonosporales</taxon>
        <taxon>Micromonosporaceae</taxon>
        <taxon>Rugosimonospora</taxon>
    </lineage>
</organism>
<dbReference type="PANTHER" id="PTHR45138">
    <property type="entry name" value="REGULATORY COMPONENTS OF SENSORY TRANSDUCTION SYSTEM"/>
    <property type="match status" value="1"/>
</dbReference>
<dbReference type="InterPro" id="IPR050469">
    <property type="entry name" value="Diguanylate_Cyclase"/>
</dbReference>
<dbReference type="SUPFAM" id="SSF55073">
    <property type="entry name" value="Nucleotide cyclase"/>
    <property type="match status" value="1"/>
</dbReference>
<reference evidence="3" key="1">
    <citation type="journal article" date="2019" name="Int. J. Syst. Evol. Microbiol.">
        <title>The Global Catalogue of Microorganisms (GCM) 10K type strain sequencing project: providing services to taxonomists for standard genome sequencing and annotation.</title>
        <authorList>
            <consortium name="The Broad Institute Genomics Platform"/>
            <consortium name="The Broad Institute Genome Sequencing Center for Infectious Disease"/>
            <person name="Wu L."/>
            <person name="Ma J."/>
        </authorList>
    </citation>
    <scope>NUCLEOTIDE SEQUENCE [LARGE SCALE GENOMIC DNA]</scope>
    <source>
        <strain evidence="3">JCM 18304</strain>
    </source>
</reference>
<dbReference type="CDD" id="cd01949">
    <property type="entry name" value="GGDEF"/>
    <property type="match status" value="1"/>
</dbReference>
<evidence type="ECO:0000259" key="1">
    <source>
        <dbReference type="PROSITE" id="PS50887"/>
    </source>
</evidence>
<sequence>MPTAGTANVAALDELPNLRVMFQHGRSAEAVALADRLLASNSDAMVRSEALLSRMAALINLGRRAEFTDALDAAAEAIDADPSPGRYGRLHSLAAIVAHLDDSLERCVTHLVQSSRALNQVIEVDEETACAWHDLAMAYSYIGFHGHALAAMDKSRKIAVSAGIPESDYVTPTIRVRLAVWHDHNGDTDACIRVLRDVIDDLTWHLQASPGGVKNIRPIYLGAYGYAIARLAALGEVSDPPARPLLDSAGQSLRARDLRLLGEVCLAIAEGRASTALGLLDQANVAASTMGGAEPHRLRALAHLSAGRPSEAYWADRRAYRVASSQTEQLRNLFVDGMAARMDHESMQRTVARYAGEALTDPLTGLPNRRFLEQHVAKLVGEGHQVIIGVCDLDGFKLVNTVHGHLSGDLVLQRIAAVLARVMRRGDFVARYGGDEFVVVLPDTNTDRAREIAHRIVAAVRSEDWSALVPGTPVGVTIGWSEVTARGRIAEAFAAADRAMLQMKAS</sequence>
<comment type="caution">
    <text evidence="2">The sequence shown here is derived from an EMBL/GenBank/DDBJ whole genome shotgun (WGS) entry which is preliminary data.</text>
</comment>
<feature type="domain" description="GGDEF" evidence="1">
    <location>
        <begin position="384"/>
        <end position="506"/>
    </location>
</feature>
<name>A0ABP9RNK2_9ACTN</name>
<dbReference type="Pfam" id="PF00990">
    <property type="entry name" value="GGDEF"/>
    <property type="match status" value="1"/>
</dbReference>
<dbReference type="InterPro" id="IPR029787">
    <property type="entry name" value="Nucleotide_cyclase"/>
</dbReference>
<dbReference type="InterPro" id="IPR043128">
    <property type="entry name" value="Rev_trsase/Diguanyl_cyclase"/>
</dbReference>
<dbReference type="PANTHER" id="PTHR45138:SF9">
    <property type="entry name" value="DIGUANYLATE CYCLASE DGCM-RELATED"/>
    <property type="match status" value="1"/>
</dbReference>
<dbReference type="Gene3D" id="3.30.70.270">
    <property type="match status" value="1"/>
</dbReference>
<proteinExistence type="predicted"/>
<gene>
    <name evidence="2" type="ORF">GCM10023322_19490</name>
</gene>
<dbReference type="SMART" id="SM00267">
    <property type="entry name" value="GGDEF"/>
    <property type="match status" value="1"/>
</dbReference>
<dbReference type="EMBL" id="BAABJQ010000004">
    <property type="protein sequence ID" value="GAA5182454.1"/>
    <property type="molecule type" value="Genomic_DNA"/>
</dbReference>
<dbReference type="PROSITE" id="PS50887">
    <property type="entry name" value="GGDEF"/>
    <property type="match status" value="1"/>
</dbReference>
<dbReference type="Gene3D" id="1.25.40.10">
    <property type="entry name" value="Tetratricopeptide repeat domain"/>
    <property type="match status" value="1"/>
</dbReference>
<dbReference type="NCBIfam" id="TIGR00254">
    <property type="entry name" value="GGDEF"/>
    <property type="match status" value="1"/>
</dbReference>
<keyword evidence="3" id="KW-1185">Reference proteome</keyword>
<evidence type="ECO:0000313" key="2">
    <source>
        <dbReference type="EMBL" id="GAA5182454.1"/>
    </source>
</evidence>
<dbReference type="InterPro" id="IPR000160">
    <property type="entry name" value="GGDEF_dom"/>
</dbReference>
<evidence type="ECO:0000313" key="3">
    <source>
        <dbReference type="Proteomes" id="UP001501570"/>
    </source>
</evidence>
<dbReference type="InterPro" id="IPR011990">
    <property type="entry name" value="TPR-like_helical_dom_sf"/>
</dbReference>
<accession>A0ABP9RNK2</accession>
<dbReference type="Proteomes" id="UP001501570">
    <property type="component" value="Unassembled WGS sequence"/>
</dbReference>